<dbReference type="PANTHER" id="PTHR43141">
    <property type="entry name" value="CYTOCHROME BD2 SUBUNIT II"/>
    <property type="match status" value="1"/>
</dbReference>
<protein>
    <submittedName>
        <fullName evidence="13">Cytochrome d ubiquinol oxidase subunit II</fullName>
    </submittedName>
</protein>
<dbReference type="GO" id="GO:0070069">
    <property type="term" value="C:cytochrome complex"/>
    <property type="evidence" value="ECO:0007669"/>
    <property type="project" value="TreeGrafter"/>
</dbReference>
<reference evidence="13 14" key="1">
    <citation type="journal article" date="2019" name="Nat. Microbiol.">
        <title>Mediterranean grassland soil C-N compound turnover is dependent on rainfall and depth, and is mediated by genomically divergent microorganisms.</title>
        <authorList>
            <person name="Diamond S."/>
            <person name="Andeer P.F."/>
            <person name="Li Z."/>
            <person name="Crits-Christoph A."/>
            <person name="Burstein D."/>
            <person name="Anantharaman K."/>
            <person name="Lane K.R."/>
            <person name="Thomas B.C."/>
            <person name="Pan C."/>
            <person name="Northen T.R."/>
            <person name="Banfield J.F."/>
        </authorList>
    </citation>
    <scope>NUCLEOTIDE SEQUENCE [LARGE SCALE GENOMIC DNA]</scope>
    <source>
        <strain evidence="13">WS_2</strain>
    </source>
</reference>
<dbReference type="GO" id="GO:0046872">
    <property type="term" value="F:metal ion binding"/>
    <property type="evidence" value="ECO:0007669"/>
    <property type="project" value="UniProtKB-KW"/>
</dbReference>
<feature type="transmembrane region" description="Helical" evidence="12">
    <location>
        <begin position="263"/>
        <end position="288"/>
    </location>
</feature>
<feature type="transmembrane region" description="Helical" evidence="12">
    <location>
        <begin position="80"/>
        <end position="100"/>
    </location>
</feature>
<feature type="transmembrane region" description="Helical" evidence="12">
    <location>
        <begin position="237"/>
        <end position="256"/>
    </location>
</feature>
<feature type="transmembrane region" description="Helical" evidence="12">
    <location>
        <begin position="314"/>
        <end position="334"/>
    </location>
</feature>
<evidence type="ECO:0000256" key="9">
    <source>
        <dbReference type="ARBA" id="ARBA00022989"/>
    </source>
</evidence>
<keyword evidence="9 12" id="KW-1133">Transmembrane helix</keyword>
<gene>
    <name evidence="13" type="primary">cydB</name>
    <name evidence="13" type="ORF">E6K72_10105</name>
</gene>
<organism evidence="13 14">
    <name type="scientific">Eiseniibacteriota bacterium</name>
    <dbReference type="NCBI Taxonomy" id="2212470"/>
    <lineage>
        <taxon>Bacteria</taxon>
        <taxon>Candidatus Eiseniibacteriota</taxon>
    </lineage>
</organism>
<feature type="transmembrane region" description="Helical" evidence="12">
    <location>
        <begin position="112"/>
        <end position="136"/>
    </location>
</feature>
<evidence type="ECO:0000256" key="8">
    <source>
        <dbReference type="ARBA" id="ARBA00022982"/>
    </source>
</evidence>
<dbReference type="GO" id="GO:0005886">
    <property type="term" value="C:plasma membrane"/>
    <property type="evidence" value="ECO:0007669"/>
    <property type="project" value="UniProtKB-SubCell"/>
</dbReference>
<evidence type="ECO:0000256" key="11">
    <source>
        <dbReference type="ARBA" id="ARBA00023136"/>
    </source>
</evidence>
<evidence type="ECO:0000256" key="5">
    <source>
        <dbReference type="ARBA" id="ARBA00022617"/>
    </source>
</evidence>
<feature type="transmembrane region" description="Helical" evidence="12">
    <location>
        <begin position="55"/>
        <end position="74"/>
    </location>
</feature>
<dbReference type="PANTHER" id="PTHR43141:SF5">
    <property type="entry name" value="CYTOCHROME BD-I UBIQUINOL OXIDASE SUBUNIT 2"/>
    <property type="match status" value="1"/>
</dbReference>
<dbReference type="Pfam" id="PF02322">
    <property type="entry name" value="Cyt_bd_oxida_II"/>
    <property type="match status" value="1"/>
</dbReference>
<dbReference type="EMBL" id="VBOS01000358">
    <property type="protein sequence ID" value="TMQ51714.1"/>
    <property type="molecule type" value="Genomic_DNA"/>
</dbReference>
<dbReference type="Proteomes" id="UP000317716">
    <property type="component" value="Unassembled WGS sequence"/>
</dbReference>
<comment type="subcellular location">
    <subcellularLocation>
        <location evidence="1">Cell membrane</location>
        <topology evidence="1">Multi-pass membrane protein</topology>
    </subcellularLocation>
</comment>
<feature type="transmembrane region" description="Helical" evidence="12">
    <location>
        <begin position="6"/>
        <end position="34"/>
    </location>
</feature>
<dbReference type="NCBIfam" id="TIGR00203">
    <property type="entry name" value="cydB"/>
    <property type="match status" value="1"/>
</dbReference>
<keyword evidence="3" id="KW-0813">Transport</keyword>
<dbReference type="GO" id="GO:0009055">
    <property type="term" value="F:electron transfer activity"/>
    <property type="evidence" value="ECO:0007669"/>
    <property type="project" value="TreeGrafter"/>
</dbReference>
<dbReference type="InterPro" id="IPR003317">
    <property type="entry name" value="Cyt-d_oxidase_su2"/>
</dbReference>
<dbReference type="AlphaFoldDB" id="A0A538SK07"/>
<evidence type="ECO:0000313" key="14">
    <source>
        <dbReference type="Proteomes" id="UP000317716"/>
    </source>
</evidence>
<keyword evidence="10" id="KW-0408">Iron</keyword>
<evidence type="ECO:0000256" key="7">
    <source>
        <dbReference type="ARBA" id="ARBA00022723"/>
    </source>
</evidence>
<evidence type="ECO:0000256" key="4">
    <source>
        <dbReference type="ARBA" id="ARBA00022475"/>
    </source>
</evidence>
<keyword evidence="5" id="KW-0349">Heme</keyword>
<evidence type="ECO:0000256" key="3">
    <source>
        <dbReference type="ARBA" id="ARBA00022448"/>
    </source>
</evidence>
<comment type="caution">
    <text evidence="13">The sequence shown here is derived from an EMBL/GenBank/DDBJ whole genome shotgun (WGS) entry which is preliminary data.</text>
</comment>
<evidence type="ECO:0000256" key="6">
    <source>
        <dbReference type="ARBA" id="ARBA00022692"/>
    </source>
</evidence>
<evidence type="ECO:0000256" key="2">
    <source>
        <dbReference type="ARBA" id="ARBA00007543"/>
    </source>
</evidence>
<keyword evidence="7" id="KW-0479">Metal-binding</keyword>
<feature type="transmembrane region" description="Helical" evidence="12">
    <location>
        <begin position="201"/>
        <end position="225"/>
    </location>
</feature>
<dbReference type="GO" id="GO:0016682">
    <property type="term" value="F:oxidoreductase activity, acting on diphenols and related substances as donors, oxygen as acceptor"/>
    <property type="evidence" value="ECO:0007669"/>
    <property type="project" value="TreeGrafter"/>
</dbReference>
<evidence type="ECO:0000256" key="10">
    <source>
        <dbReference type="ARBA" id="ARBA00023004"/>
    </source>
</evidence>
<evidence type="ECO:0000256" key="12">
    <source>
        <dbReference type="SAM" id="Phobius"/>
    </source>
</evidence>
<proteinExistence type="inferred from homology"/>
<name>A0A538SK07_UNCEI</name>
<sequence length="348" mass="37276">MVEVWYGIVALMLTLYVVLDGFDLGAGMLHVVVARTDAERRQVLAAIGPYWDGNEVWLIAAGGALFAAFPKAMAAGLSGFYLAIVLLVWCLLLRGISIEFRSHVGDPLWRSFWDTVLALASGLLALFFGAALGNLLRGLPLRPDGWFGLALFTDFTARPPVGILDWYTVLVGTFAMLALAFHGALYLAWRTDGAVRERSLAIARPAAWIAVIAWPLVTWATVAVHPAMFAAFARRPLAWMGLALALAGAIAIAAGLRRGRDLAAFLGSSGFIAGLLIATAASLFPVMLRAVPDASLSITAYAASNDLHGLRVALGWWSLGFPLAIGYLVLLFRLHRGRAAAAREGEGY</sequence>
<keyword evidence="11 12" id="KW-0472">Membrane</keyword>
<dbReference type="GO" id="GO:0019646">
    <property type="term" value="P:aerobic electron transport chain"/>
    <property type="evidence" value="ECO:0007669"/>
    <property type="project" value="TreeGrafter"/>
</dbReference>
<dbReference type="PIRSF" id="PIRSF000267">
    <property type="entry name" value="Cyt_oxidse_sub2"/>
    <property type="match status" value="1"/>
</dbReference>
<keyword evidence="8" id="KW-0249">Electron transport</keyword>
<evidence type="ECO:0000313" key="13">
    <source>
        <dbReference type="EMBL" id="TMQ51714.1"/>
    </source>
</evidence>
<comment type="similarity">
    <text evidence="2">Belongs to the cytochrome ubiquinol oxidase subunit 2 family.</text>
</comment>
<keyword evidence="6 12" id="KW-0812">Transmembrane</keyword>
<keyword evidence="4" id="KW-1003">Cell membrane</keyword>
<evidence type="ECO:0000256" key="1">
    <source>
        <dbReference type="ARBA" id="ARBA00004651"/>
    </source>
</evidence>
<accession>A0A538SK07</accession>
<feature type="transmembrane region" description="Helical" evidence="12">
    <location>
        <begin position="166"/>
        <end position="189"/>
    </location>
</feature>